<keyword evidence="4" id="KW-1133">Transmembrane helix</keyword>
<dbReference type="STRING" id="1423734.FC83_GL000264"/>
<dbReference type="Pfam" id="PF17802">
    <property type="entry name" value="SpaA"/>
    <property type="match status" value="2"/>
</dbReference>
<evidence type="ECO:0000259" key="5">
    <source>
        <dbReference type="Pfam" id="PF05738"/>
    </source>
</evidence>
<evidence type="ECO:0000313" key="8">
    <source>
        <dbReference type="EMBL" id="KRM32699.1"/>
    </source>
</evidence>
<dbReference type="Gene3D" id="2.60.40.1140">
    <property type="entry name" value="Collagen-binding surface protein Cna, B-type domain"/>
    <property type="match status" value="2"/>
</dbReference>
<dbReference type="SUPFAM" id="SSF49478">
    <property type="entry name" value="Cna protein B-type domain"/>
    <property type="match status" value="1"/>
</dbReference>
<feature type="domain" description="SpaA-like prealbumin fold" evidence="6">
    <location>
        <begin position="700"/>
        <end position="780"/>
    </location>
</feature>
<organism evidence="8 9">
    <name type="scientific">Agrilactobacillus composti DSM 18527 = JCM 14202</name>
    <dbReference type="NCBI Taxonomy" id="1423734"/>
    <lineage>
        <taxon>Bacteria</taxon>
        <taxon>Bacillati</taxon>
        <taxon>Bacillota</taxon>
        <taxon>Bacilli</taxon>
        <taxon>Lactobacillales</taxon>
        <taxon>Lactobacillaceae</taxon>
        <taxon>Agrilactobacillus</taxon>
    </lineage>
</organism>
<gene>
    <name evidence="8" type="ORF">FC83_GL000264</name>
</gene>
<keyword evidence="4" id="KW-0812">Transmembrane</keyword>
<evidence type="ECO:0000259" key="7">
    <source>
        <dbReference type="Pfam" id="PF24547"/>
    </source>
</evidence>
<evidence type="ECO:0000259" key="6">
    <source>
        <dbReference type="Pfam" id="PF17802"/>
    </source>
</evidence>
<name>A0A0R1XXI2_9LACO</name>
<dbReference type="Proteomes" id="UP000051236">
    <property type="component" value="Unassembled WGS sequence"/>
</dbReference>
<dbReference type="Pfam" id="PF24547">
    <property type="entry name" value="DUF7601"/>
    <property type="match status" value="1"/>
</dbReference>
<dbReference type="InterPro" id="IPR041033">
    <property type="entry name" value="SpaA_PFL_dom_1"/>
</dbReference>
<dbReference type="EMBL" id="AZGA01000068">
    <property type="protein sequence ID" value="KRM32699.1"/>
    <property type="molecule type" value="Genomic_DNA"/>
</dbReference>
<dbReference type="AlphaFoldDB" id="A0A0R1XXI2"/>
<dbReference type="InterPro" id="IPR055382">
    <property type="entry name" value="DUF7601"/>
</dbReference>
<sequence length="851" mass="95209">MQVLLIFVFVLSLSVLIFQRFELAIGVDHQEVAQDTPVQSKNDITIPKLPDRSANPLLEAANFHIFTEEFNQSYGNAHTAGNVATNFLNTNAEFGNEYRPADWQRTSYVRAFSDSLNGHMKAWATIYGLDHVLSGDGNQRRVTNPNGKQLIYNYDKGRQQGAAINDDYVTITATLAQLYEQSKSYQNHEAVDFFSSPYVTETNGDVILDLTGVDADPNGVFYLNITQADFLSNRFQNKGLIIKTNSTQQLIFNVLPSPPVNGVVNIGKETNMRTKVFVDGIEIVPDSENKGTYYPGNPILWNIVPVQDDPENKLVYNLQHKFFGAILAPTLRLRASHAFEGNLIAKIYEGSRAETHSWTYHPKAIGQLWVAKNVSSQDPADQDRLFEFKVTLDRPLTAAFKVSGQHNVENNRLAFKDGVATFTLKHGQHIVIDLPEEINAQVQETNGQDFETTINGDVYPENQSHKIPIIKHETQQLLFQNNKGTVPETVDIPVQKHWDDRDNHWHLRQDVTLQLQQQVGPDSPWVDVSDQQVTFAKDATNWNHVFQGLPKVIDGQPVSYRVTENRLPGYAPPAYDPTSTDHGSQLGVTNQLLTTAIEFTKHFSGRADTGKQAMFTLYRQNPGSDQYEQVAHQMTDIENGTISFKNLPVGKYRLKETQRPAGYQAIADHDFDIQDVDGQLVVTPDFAGKIFDNILKDFELLLTKKDEYDNKLTGASFKLTGPDDYEVIITSTAAHPLSEFKFEGLKPGQYTLTELKTPGNYLGLSEPVTIQINDQGQVQIEHGAVKSLQVVLGKGEQANQISFDLENREKHALPVTGGQVRHIITASALAMAIMSGCYLALRYFKNRKGGG</sequence>
<proteinExistence type="inferred from homology"/>
<keyword evidence="4" id="KW-0472">Membrane</keyword>
<dbReference type="InterPro" id="IPR008454">
    <property type="entry name" value="Collagen-bd_Cna-like_B-typ_dom"/>
</dbReference>
<keyword evidence="2" id="KW-0964">Secreted</keyword>
<dbReference type="PANTHER" id="PTHR36108:SF13">
    <property type="entry name" value="COLOSSIN-B-RELATED"/>
    <property type="match status" value="1"/>
</dbReference>
<dbReference type="InterPro" id="IPR013783">
    <property type="entry name" value="Ig-like_fold"/>
</dbReference>
<feature type="transmembrane region" description="Helical" evidence="4">
    <location>
        <begin position="823"/>
        <end position="841"/>
    </location>
</feature>
<evidence type="ECO:0000256" key="1">
    <source>
        <dbReference type="ARBA" id="ARBA00007257"/>
    </source>
</evidence>
<comment type="similarity">
    <text evidence="1">Belongs to the serine-aspartate repeat-containing protein (SDr) family.</text>
</comment>
<protein>
    <submittedName>
        <fullName evidence="8">Uncharacterized protein</fullName>
    </submittedName>
</protein>
<dbReference type="eggNOG" id="COG4932">
    <property type="taxonomic scope" value="Bacteria"/>
</dbReference>
<keyword evidence="9" id="KW-1185">Reference proteome</keyword>
<feature type="domain" description="DUF7601" evidence="7">
    <location>
        <begin position="366"/>
        <end position="482"/>
    </location>
</feature>
<dbReference type="PANTHER" id="PTHR36108">
    <property type="entry name" value="COLOSSIN-B-RELATED"/>
    <property type="match status" value="1"/>
</dbReference>
<dbReference type="Pfam" id="PF05738">
    <property type="entry name" value="Cna_B"/>
    <property type="match status" value="1"/>
</dbReference>
<feature type="domain" description="SpaA-like prealbumin fold" evidence="6">
    <location>
        <begin position="611"/>
        <end position="677"/>
    </location>
</feature>
<dbReference type="CDD" id="cd00222">
    <property type="entry name" value="CollagenBindB"/>
    <property type="match status" value="1"/>
</dbReference>
<evidence type="ECO:0000256" key="4">
    <source>
        <dbReference type="SAM" id="Phobius"/>
    </source>
</evidence>
<evidence type="ECO:0000313" key="9">
    <source>
        <dbReference type="Proteomes" id="UP000051236"/>
    </source>
</evidence>
<dbReference type="Gene3D" id="2.60.40.10">
    <property type="entry name" value="Immunoglobulins"/>
    <property type="match status" value="2"/>
</dbReference>
<evidence type="ECO:0000256" key="2">
    <source>
        <dbReference type="ARBA" id="ARBA00022525"/>
    </source>
</evidence>
<dbReference type="PATRIC" id="fig|1423734.3.peg.265"/>
<feature type="domain" description="CNA-B" evidence="5">
    <location>
        <begin position="492"/>
        <end position="583"/>
    </location>
</feature>
<comment type="caution">
    <text evidence="8">The sequence shown here is derived from an EMBL/GenBank/DDBJ whole genome shotgun (WGS) entry which is preliminary data.</text>
</comment>
<evidence type="ECO:0000256" key="3">
    <source>
        <dbReference type="ARBA" id="ARBA00022729"/>
    </source>
</evidence>
<reference evidence="8 9" key="1">
    <citation type="journal article" date="2015" name="Genome Announc.">
        <title>Expanding the biotechnology potential of lactobacilli through comparative genomics of 213 strains and associated genera.</title>
        <authorList>
            <person name="Sun Z."/>
            <person name="Harris H.M."/>
            <person name="McCann A."/>
            <person name="Guo C."/>
            <person name="Argimon S."/>
            <person name="Zhang W."/>
            <person name="Yang X."/>
            <person name="Jeffery I.B."/>
            <person name="Cooney J.C."/>
            <person name="Kagawa T.F."/>
            <person name="Liu W."/>
            <person name="Song Y."/>
            <person name="Salvetti E."/>
            <person name="Wrobel A."/>
            <person name="Rasinkangas P."/>
            <person name="Parkhill J."/>
            <person name="Rea M.C."/>
            <person name="O'Sullivan O."/>
            <person name="Ritari J."/>
            <person name="Douillard F.P."/>
            <person name="Paul Ross R."/>
            <person name="Yang R."/>
            <person name="Briner A.E."/>
            <person name="Felis G.E."/>
            <person name="de Vos W.M."/>
            <person name="Barrangou R."/>
            <person name="Klaenhammer T.R."/>
            <person name="Caufield P.W."/>
            <person name="Cui Y."/>
            <person name="Zhang H."/>
            <person name="O'Toole P.W."/>
        </authorList>
    </citation>
    <scope>NUCLEOTIDE SEQUENCE [LARGE SCALE GENOMIC DNA]</scope>
    <source>
        <strain evidence="8 9">DSM 18527</strain>
    </source>
</reference>
<keyword evidence="3" id="KW-0732">Signal</keyword>
<accession>A0A0R1XXI2</accession>